<sequence length="362" mass="39038">MSLPTTSTEPALFVDENNNFKVLHYVPVPELVDGEVIVKVLYSGVNPADVKHAPLLGINSTILGYDFCGNVVKVNESSNHKVGDLVAGFTPFGVGQLWKHGAHQEYLSNPEELTFKVPDNMPPAEAASLTTILMTAADGVYNKIGYPLPSQKPSKGFRSGPLLVWGGATSVGIAIIQLARASGAHPILATASPQRHELLKKLGATHCFDYKSPDVPGQIKAVVAELEAGPIAYAADCAGYPGTENEAGSAAQMTECVKETDDAIFISVIPQPDERFKFIFACADRESKMNFPGKPTVTVPARPEDFKRMRAALLWSVENYGNGFVMPSVEVFKGRAEDALEQIHKIALLGRFGKLVLEHPLL</sequence>
<feature type="domain" description="Enoyl reductase (ER)" evidence="3">
    <location>
        <begin position="18"/>
        <end position="357"/>
    </location>
</feature>
<evidence type="ECO:0000313" key="5">
    <source>
        <dbReference type="Proteomes" id="UP000186583"/>
    </source>
</evidence>
<accession>A0A1Q8S8H5</accession>
<dbReference type="InterPro" id="IPR020843">
    <property type="entry name" value="ER"/>
</dbReference>
<keyword evidence="2" id="KW-0560">Oxidoreductase</keyword>
<dbReference type="PANTHER" id="PTHR45348">
    <property type="entry name" value="HYPOTHETICAL OXIDOREDUCTASE (EUROFUNG)"/>
    <property type="match status" value="1"/>
</dbReference>
<dbReference type="STRING" id="708187.A0A1Q8S8H5"/>
<dbReference type="Pfam" id="PF00107">
    <property type="entry name" value="ADH_zinc_N"/>
    <property type="match status" value="1"/>
</dbReference>
<organism evidence="4 5">
    <name type="scientific">Colletotrichum chlorophyti</name>
    <dbReference type="NCBI Taxonomy" id="708187"/>
    <lineage>
        <taxon>Eukaryota</taxon>
        <taxon>Fungi</taxon>
        <taxon>Dikarya</taxon>
        <taxon>Ascomycota</taxon>
        <taxon>Pezizomycotina</taxon>
        <taxon>Sordariomycetes</taxon>
        <taxon>Hypocreomycetidae</taxon>
        <taxon>Glomerellales</taxon>
        <taxon>Glomerellaceae</taxon>
        <taxon>Colletotrichum</taxon>
    </lineage>
</organism>
<evidence type="ECO:0000313" key="4">
    <source>
        <dbReference type="EMBL" id="OLN97671.1"/>
    </source>
</evidence>
<dbReference type="GO" id="GO:0016651">
    <property type="term" value="F:oxidoreductase activity, acting on NAD(P)H"/>
    <property type="evidence" value="ECO:0007669"/>
    <property type="project" value="InterPro"/>
</dbReference>
<dbReference type="SUPFAM" id="SSF51735">
    <property type="entry name" value="NAD(P)-binding Rossmann-fold domains"/>
    <property type="match status" value="1"/>
</dbReference>
<dbReference type="OrthoDB" id="10257049at2759"/>
<dbReference type="CDD" id="cd08249">
    <property type="entry name" value="enoyl_reductase_like"/>
    <property type="match status" value="1"/>
</dbReference>
<dbReference type="Gene3D" id="3.40.50.720">
    <property type="entry name" value="NAD(P)-binding Rossmann-like Domain"/>
    <property type="match status" value="1"/>
</dbReference>
<dbReference type="InterPro" id="IPR036291">
    <property type="entry name" value="NAD(P)-bd_dom_sf"/>
</dbReference>
<dbReference type="InterPro" id="IPR013149">
    <property type="entry name" value="ADH-like_C"/>
</dbReference>
<evidence type="ECO:0000256" key="1">
    <source>
        <dbReference type="ARBA" id="ARBA00008072"/>
    </source>
</evidence>
<comment type="similarity">
    <text evidence="1">Belongs to the zinc-containing alcohol dehydrogenase family.</text>
</comment>
<dbReference type="SMART" id="SM00829">
    <property type="entry name" value="PKS_ER"/>
    <property type="match status" value="1"/>
</dbReference>
<dbReference type="InterPro" id="IPR011032">
    <property type="entry name" value="GroES-like_sf"/>
</dbReference>
<dbReference type="Proteomes" id="UP000186583">
    <property type="component" value="Unassembled WGS sequence"/>
</dbReference>
<dbReference type="Gene3D" id="3.90.180.10">
    <property type="entry name" value="Medium-chain alcohol dehydrogenases, catalytic domain"/>
    <property type="match status" value="1"/>
</dbReference>
<comment type="caution">
    <text evidence="4">The sequence shown here is derived from an EMBL/GenBank/DDBJ whole genome shotgun (WGS) entry which is preliminary data.</text>
</comment>
<evidence type="ECO:0000259" key="3">
    <source>
        <dbReference type="SMART" id="SM00829"/>
    </source>
</evidence>
<dbReference type="InterPro" id="IPR047122">
    <property type="entry name" value="Trans-enoyl_RdTase-like"/>
</dbReference>
<dbReference type="InterPro" id="IPR013154">
    <property type="entry name" value="ADH-like_N"/>
</dbReference>
<reference evidence="4 5" key="1">
    <citation type="submission" date="2016-11" db="EMBL/GenBank/DDBJ databases">
        <title>Draft Genome Assembly of Colletotrichum chlorophyti a pathogen of herbaceous plants.</title>
        <authorList>
            <person name="Gan P."/>
            <person name="Narusaka M."/>
            <person name="Tsushima A."/>
            <person name="Narusaka Y."/>
            <person name="Takano Y."/>
            <person name="Shirasu K."/>
        </authorList>
    </citation>
    <scope>NUCLEOTIDE SEQUENCE [LARGE SCALE GENOMIC DNA]</scope>
    <source>
        <strain evidence="4 5">NTL11</strain>
    </source>
</reference>
<dbReference type="Pfam" id="PF08240">
    <property type="entry name" value="ADH_N"/>
    <property type="match status" value="1"/>
</dbReference>
<protein>
    <recommendedName>
        <fullName evidence="3">Enoyl reductase (ER) domain-containing protein</fullName>
    </recommendedName>
</protein>
<name>A0A1Q8S8H5_9PEZI</name>
<dbReference type="SUPFAM" id="SSF50129">
    <property type="entry name" value="GroES-like"/>
    <property type="match status" value="1"/>
</dbReference>
<proteinExistence type="inferred from homology"/>
<evidence type="ECO:0000256" key="2">
    <source>
        <dbReference type="ARBA" id="ARBA00023002"/>
    </source>
</evidence>
<dbReference type="PANTHER" id="PTHR45348:SF7">
    <property type="entry name" value="ZINC BINDING OXIDOREDUCTASE, PUTATIVE-RELATED"/>
    <property type="match status" value="1"/>
</dbReference>
<gene>
    <name evidence="4" type="ORF">CCHL11_09630</name>
</gene>
<dbReference type="EMBL" id="MPGH01000007">
    <property type="protein sequence ID" value="OLN97671.1"/>
    <property type="molecule type" value="Genomic_DNA"/>
</dbReference>
<keyword evidence="5" id="KW-1185">Reference proteome</keyword>
<dbReference type="AlphaFoldDB" id="A0A1Q8S8H5"/>